<evidence type="ECO:0000313" key="2">
    <source>
        <dbReference type="EMBL" id="GAA1922216.1"/>
    </source>
</evidence>
<protein>
    <submittedName>
        <fullName evidence="2">Uncharacterized protein</fullName>
    </submittedName>
</protein>
<dbReference type="Proteomes" id="UP001501303">
    <property type="component" value="Unassembled WGS sequence"/>
</dbReference>
<sequence>MNAFRTDVDPVERKQQGRASLKLKPLFLKLPTVFLEAEHVGADESDVFTVQRLIRRTGRSVRAPGLLVRGTSPFLPLTVHGVQGRRVLGGPASLARGGQQQRENSPEARHEGARDRVTHVNRSYLLAMPRGC</sequence>
<comment type="caution">
    <text evidence="2">The sequence shown here is derived from an EMBL/GenBank/DDBJ whole genome shotgun (WGS) entry which is preliminary data.</text>
</comment>
<dbReference type="RefSeq" id="WP_344263130.1">
    <property type="nucleotide sequence ID" value="NZ_BAAAMJ010000032.1"/>
</dbReference>
<evidence type="ECO:0000256" key="1">
    <source>
        <dbReference type="SAM" id="MobiDB-lite"/>
    </source>
</evidence>
<feature type="compositionally biased region" description="Basic and acidic residues" evidence="1">
    <location>
        <begin position="104"/>
        <end position="115"/>
    </location>
</feature>
<evidence type="ECO:0000313" key="3">
    <source>
        <dbReference type="Proteomes" id="UP001501303"/>
    </source>
</evidence>
<proteinExistence type="predicted"/>
<accession>A0ABP5AVJ3</accession>
<dbReference type="EMBL" id="BAAAMJ010000032">
    <property type="protein sequence ID" value="GAA1922216.1"/>
    <property type="molecule type" value="Genomic_DNA"/>
</dbReference>
<keyword evidence="3" id="KW-1185">Reference proteome</keyword>
<gene>
    <name evidence="2" type="ORF">GCM10009716_33480</name>
</gene>
<feature type="region of interest" description="Disordered" evidence="1">
    <location>
        <begin position="88"/>
        <end position="115"/>
    </location>
</feature>
<name>A0ABP5AVJ3_9ACTN</name>
<reference evidence="3" key="1">
    <citation type="journal article" date="2019" name="Int. J. Syst. Evol. Microbiol.">
        <title>The Global Catalogue of Microorganisms (GCM) 10K type strain sequencing project: providing services to taxonomists for standard genome sequencing and annotation.</title>
        <authorList>
            <consortium name="The Broad Institute Genomics Platform"/>
            <consortium name="The Broad Institute Genome Sequencing Center for Infectious Disease"/>
            <person name="Wu L."/>
            <person name="Ma J."/>
        </authorList>
    </citation>
    <scope>NUCLEOTIDE SEQUENCE [LARGE SCALE GENOMIC DNA]</scope>
    <source>
        <strain evidence="3">JCM 13581</strain>
    </source>
</reference>
<organism evidence="2 3">
    <name type="scientific">Streptomyces sodiiphilus</name>
    <dbReference type="NCBI Taxonomy" id="226217"/>
    <lineage>
        <taxon>Bacteria</taxon>
        <taxon>Bacillati</taxon>
        <taxon>Actinomycetota</taxon>
        <taxon>Actinomycetes</taxon>
        <taxon>Kitasatosporales</taxon>
        <taxon>Streptomycetaceae</taxon>
        <taxon>Streptomyces</taxon>
    </lineage>
</organism>